<name>A0A8S5SIN4_9CAUD</name>
<dbReference type="InterPro" id="IPR027417">
    <property type="entry name" value="P-loop_NTPase"/>
</dbReference>
<proteinExistence type="predicted"/>
<sequence length="571" mass="65004">MEEIDLKYRGLKTKDVVKSLKRYGKRGIIPYKSLDFVQRYIEDRRSKGYKVNMLAPQKGSQEAFLRNRAGIKILHGNRGGGKSVCLGMDILSSCNHPSFSALVFRKDKTSAEKADGILKVVSKMVEPYGEYIDSKRLSRLDAGGEIRYDYFGDACLSGEKGVNEFKDRQQGGNVVKVAIDECSQATEPIINYLQTVLRSSSGLRTSLIGACNPNPYSDFWRAMVSWWVDDDGIAIPERSGKVRYFFQYGDTIHETAWGDSPQEVFAQAKDYIIARFGKNTKIDETNCKRYIKSITFIASGLEDNKILMASNPDYQKNLGGTAQEVSINALGSWKLIKGGNEWITRDEMEEMFSSQPVFDDYFECATLDIAYGLGDVCVMGHFIGHHLQDLEWSNTLKPRDLNRWVRNNLRKWGIGENRLAFDGLGAPTFRDAFPESLAILRGVPKRLDKSKDDQPVRFYFDLRAQLADEMVTRIKGTNLGYCGFSINPELLDKPYVNKTIREALMDQRRAIRRDVERENGKLRLLKKQEAKKIVGCSPDLIEGTFLYRTYFDICDVMIDIPNDIMDELKYL</sequence>
<evidence type="ECO:0000313" key="1">
    <source>
        <dbReference type="EMBL" id="DAF50675.1"/>
    </source>
</evidence>
<accession>A0A8S5SIN4</accession>
<organism evidence="1">
    <name type="scientific">Myoviridae sp. ct04y17</name>
    <dbReference type="NCBI Taxonomy" id="2827652"/>
    <lineage>
        <taxon>Viruses</taxon>
        <taxon>Duplodnaviria</taxon>
        <taxon>Heunggongvirae</taxon>
        <taxon>Uroviricota</taxon>
        <taxon>Caudoviricetes</taxon>
    </lineage>
</organism>
<protein>
    <submittedName>
        <fullName evidence="1">Terminase large subunit</fullName>
    </submittedName>
</protein>
<dbReference type="EMBL" id="BK032600">
    <property type="protein sequence ID" value="DAF50675.1"/>
    <property type="molecule type" value="Genomic_DNA"/>
</dbReference>
<reference evidence="1" key="1">
    <citation type="journal article" date="2021" name="Proc. Natl. Acad. Sci. U.S.A.">
        <title>A Catalog of Tens of Thousands of Viruses from Human Metagenomes Reveals Hidden Associations with Chronic Diseases.</title>
        <authorList>
            <person name="Tisza M.J."/>
            <person name="Buck C.B."/>
        </authorList>
    </citation>
    <scope>NUCLEOTIDE SEQUENCE</scope>
    <source>
        <strain evidence="1">Ct04y17</strain>
    </source>
</reference>
<dbReference type="Gene3D" id="3.40.50.300">
    <property type="entry name" value="P-loop containing nucleotide triphosphate hydrolases"/>
    <property type="match status" value="1"/>
</dbReference>